<dbReference type="PANTHER" id="PTHR36166">
    <property type="entry name" value="CHROMOSOME 9, WHOLE GENOME SHOTGUN SEQUENCE"/>
    <property type="match status" value="1"/>
</dbReference>
<reference evidence="1 2" key="1">
    <citation type="submission" date="2016-07" db="EMBL/GenBank/DDBJ databases">
        <title>Pervasive Adenine N6-methylation of Active Genes in Fungi.</title>
        <authorList>
            <consortium name="DOE Joint Genome Institute"/>
            <person name="Mondo S.J."/>
            <person name="Dannebaum R.O."/>
            <person name="Kuo R.C."/>
            <person name="Labutti K."/>
            <person name="Haridas S."/>
            <person name="Kuo A."/>
            <person name="Salamov A."/>
            <person name="Ahrendt S.R."/>
            <person name="Lipzen A."/>
            <person name="Sullivan W."/>
            <person name="Andreopoulos W.B."/>
            <person name="Clum A."/>
            <person name="Lindquist E."/>
            <person name="Daum C."/>
            <person name="Ramamoorthy G.K."/>
            <person name="Gryganskyi A."/>
            <person name="Culley D."/>
            <person name="Magnuson J.K."/>
            <person name="James T.Y."/>
            <person name="O'Malley M.A."/>
            <person name="Stajich J.E."/>
            <person name="Spatafora J.W."/>
            <person name="Visel A."/>
            <person name="Grigoriev I.V."/>
        </authorList>
    </citation>
    <scope>NUCLEOTIDE SEQUENCE [LARGE SCALE GENOMIC DNA]</scope>
    <source>
        <strain evidence="1 2">NRRL 3116</strain>
    </source>
</reference>
<sequence length="348" mass="38606">MNEIKTTITIPAPPKEVWEVLTDLSHYHEWNPMIVQAKGTIEEGEALDLKIRLPSTIFCGAPISISQAPKVLKVEPEACLQWIVPATFIRSAEGTHYFQLTSSQNGAATEFTQGERFSGWSSGFYLGIGTVSDVRRGFVIMNNALRMETLRRREAESEKSISVDRHNEGLDEKTAQSNINNGATVAVATGAIIRMSSHPAQEDPVLKTDVDVQGVVEIEAIATDEIDTTRNRTTWRTEKSRKRTSIIDAVSSLFSSTRIPMVGHIPISASKEELIAKTIPLEQEQEVASWDYPPGCLSSIGENEEEEEDKYEEMIEDLIVKAGREARNAQRIELDFGPSDLDLGDFAI</sequence>
<dbReference type="InterPro" id="IPR019587">
    <property type="entry name" value="Polyketide_cyclase/dehydratase"/>
</dbReference>
<evidence type="ECO:0000313" key="1">
    <source>
        <dbReference type="EMBL" id="ORZ16187.1"/>
    </source>
</evidence>
<evidence type="ECO:0008006" key="3">
    <source>
        <dbReference type="Google" id="ProtNLM"/>
    </source>
</evidence>
<gene>
    <name evidence="1" type="ORF">BCR41DRAFT_386538</name>
</gene>
<evidence type="ECO:0000313" key="2">
    <source>
        <dbReference type="Proteomes" id="UP000193648"/>
    </source>
</evidence>
<dbReference type="AlphaFoldDB" id="A0A1Y2GNB3"/>
<dbReference type="InParanoid" id="A0A1Y2GNB3"/>
<dbReference type="InterPro" id="IPR023393">
    <property type="entry name" value="START-like_dom_sf"/>
</dbReference>
<dbReference type="OrthoDB" id="509124at2759"/>
<keyword evidence="2" id="KW-1185">Reference proteome</keyword>
<dbReference type="Gene3D" id="3.30.530.20">
    <property type="match status" value="1"/>
</dbReference>
<name>A0A1Y2GNB3_9FUNG</name>
<organism evidence="1 2">
    <name type="scientific">Lobosporangium transversale</name>
    <dbReference type="NCBI Taxonomy" id="64571"/>
    <lineage>
        <taxon>Eukaryota</taxon>
        <taxon>Fungi</taxon>
        <taxon>Fungi incertae sedis</taxon>
        <taxon>Mucoromycota</taxon>
        <taxon>Mortierellomycotina</taxon>
        <taxon>Mortierellomycetes</taxon>
        <taxon>Mortierellales</taxon>
        <taxon>Mortierellaceae</taxon>
        <taxon>Lobosporangium</taxon>
    </lineage>
</organism>
<dbReference type="PANTHER" id="PTHR36166:SF1">
    <property type="entry name" value="SRPBCC DOMAIN-CONTAINING PROTEIN"/>
    <property type="match status" value="1"/>
</dbReference>
<dbReference type="Pfam" id="PF10604">
    <property type="entry name" value="Polyketide_cyc2"/>
    <property type="match status" value="1"/>
</dbReference>
<dbReference type="SUPFAM" id="SSF55961">
    <property type="entry name" value="Bet v1-like"/>
    <property type="match status" value="1"/>
</dbReference>
<accession>A0A1Y2GNB3</accession>
<dbReference type="RefSeq" id="XP_021881534.1">
    <property type="nucleotide sequence ID" value="XM_022027802.1"/>
</dbReference>
<dbReference type="GeneID" id="33569645"/>
<dbReference type="CDD" id="cd07822">
    <property type="entry name" value="SRPBCC_4"/>
    <property type="match status" value="1"/>
</dbReference>
<comment type="caution">
    <text evidence="1">The sequence shown here is derived from an EMBL/GenBank/DDBJ whole genome shotgun (WGS) entry which is preliminary data.</text>
</comment>
<dbReference type="Proteomes" id="UP000193648">
    <property type="component" value="Unassembled WGS sequence"/>
</dbReference>
<dbReference type="EMBL" id="MCFF01000018">
    <property type="protein sequence ID" value="ORZ16187.1"/>
    <property type="molecule type" value="Genomic_DNA"/>
</dbReference>
<protein>
    <recommendedName>
        <fullName evidence="3">SRPBCC domain-containing protein</fullName>
    </recommendedName>
</protein>
<proteinExistence type="predicted"/>